<reference evidence="5 6" key="1">
    <citation type="submission" date="2023-07" db="EMBL/GenBank/DDBJ databases">
        <title>Genomic Encyclopedia of Type Strains, Phase IV (KMG-IV): sequencing the most valuable type-strain genomes for metagenomic binning, comparative biology and taxonomic classification.</title>
        <authorList>
            <person name="Goeker M."/>
        </authorList>
    </citation>
    <scope>NUCLEOTIDE SEQUENCE [LARGE SCALE GENOMIC DNA]</scope>
    <source>
        <strain evidence="5 6">DSM 12751</strain>
    </source>
</reference>
<dbReference type="PANTHER" id="PTHR43280">
    <property type="entry name" value="ARAC-FAMILY TRANSCRIPTIONAL REGULATOR"/>
    <property type="match status" value="1"/>
</dbReference>
<keyword evidence="6" id="KW-1185">Reference proteome</keyword>
<evidence type="ECO:0000313" key="5">
    <source>
        <dbReference type="EMBL" id="MDQ0167509.1"/>
    </source>
</evidence>
<evidence type="ECO:0000259" key="4">
    <source>
        <dbReference type="PROSITE" id="PS01124"/>
    </source>
</evidence>
<keyword evidence="2" id="KW-0238">DNA-binding</keyword>
<dbReference type="InterPro" id="IPR018060">
    <property type="entry name" value="HTH_AraC"/>
</dbReference>
<name>A0ABT9W361_9BACI</name>
<organism evidence="5 6">
    <name type="scientific">Caldalkalibacillus horti</name>
    <dbReference type="NCBI Taxonomy" id="77523"/>
    <lineage>
        <taxon>Bacteria</taxon>
        <taxon>Bacillati</taxon>
        <taxon>Bacillota</taxon>
        <taxon>Bacilli</taxon>
        <taxon>Bacillales</taxon>
        <taxon>Bacillaceae</taxon>
        <taxon>Caldalkalibacillus</taxon>
    </lineage>
</organism>
<dbReference type="Proteomes" id="UP001235840">
    <property type="component" value="Unassembled WGS sequence"/>
</dbReference>
<dbReference type="InterPro" id="IPR037923">
    <property type="entry name" value="HTH-like"/>
</dbReference>
<dbReference type="EMBL" id="JAUSTY010000016">
    <property type="protein sequence ID" value="MDQ0167509.1"/>
    <property type="molecule type" value="Genomic_DNA"/>
</dbReference>
<dbReference type="Pfam" id="PF12833">
    <property type="entry name" value="HTH_18"/>
    <property type="match status" value="1"/>
</dbReference>
<dbReference type="PANTHER" id="PTHR43280:SF30">
    <property type="entry name" value="MMSAB OPERON REGULATORY PROTEIN"/>
    <property type="match status" value="1"/>
</dbReference>
<comment type="caution">
    <text evidence="5">The sequence shown here is derived from an EMBL/GenBank/DDBJ whole genome shotgun (WGS) entry which is preliminary data.</text>
</comment>
<dbReference type="PRINTS" id="PR00032">
    <property type="entry name" value="HTHARAC"/>
</dbReference>
<sequence length="290" mass="34123">MSILTFISPPFPTFIKCEEDSFAIGQKHMKRSDLRLFDLLYVKKGELFITEDEVQYEVEEGEYVILSPMLKHYGHLGCKQQTDYYWLHFQMQNECRLVEEGNIDWSKIMIEEGTWTNPAEFLMHIPKYKKIKQRETLESMLQRIVELDFLHAPDAKLRQQILFGEFILFLQKEALSIPSSAEQVSQKVLAYIHGHFQEPIKMEDISQELLFHPDYITRCMQYSTGMTPTQYLAHYRMSVAKHLLSTTNEKMTAIAKEVGITDSTYFTKLFKKIEGITPIQYRRIIGRKII</sequence>
<evidence type="ECO:0000256" key="3">
    <source>
        <dbReference type="ARBA" id="ARBA00023163"/>
    </source>
</evidence>
<dbReference type="InterPro" id="IPR009057">
    <property type="entry name" value="Homeodomain-like_sf"/>
</dbReference>
<keyword evidence="3" id="KW-0804">Transcription</keyword>
<proteinExistence type="predicted"/>
<evidence type="ECO:0000256" key="1">
    <source>
        <dbReference type="ARBA" id="ARBA00023015"/>
    </source>
</evidence>
<dbReference type="SMART" id="SM00342">
    <property type="entry name" value="HTH_ARAC"/>
    <property type="match status" value="1"/>
</dbReference>
<feature type="domain" description="HTH araC/xylS-type" evidence="4">
    <location>
        <begin position="186"/>
        <end position="284"/>
    </location>
</feature>
<dbReference type="PROSITE" id="PS01124">
    <property type="entry name" value="HTH_ARAC_FAMILY_2"/>
    <property type="match status" value="1"/>
</dbReference>
<protein>
    <submittedName>
        <fullName evidence="5">YesN/AraC family two-component response regulator</fullName>
    </submittedName>
</protein>
<gene>
    <name evidence="5" type="ORF">J2S11_003434</name>
</gene>
<keyword evidence="1" id="KW-0805">Transcription regulation</keyword>
<evidence type="ECO:0000313" key="6">
    <source>
        <dbReference type="Proteomes" id="UP001235840"/>
    </source>
</evidence>
<dbReference type="RefSeq" id="WP_307396473.1">
    <property type="nucleotide sequence ID" value="NZ_BAAADK010000001.1"/>
</dbReference>
<evidence type="ECO:0000256" key="2">
    <source>
        <dbReference type="ARBA" id="ARBA00023125"/>
    </source>
</evidence>
<dbReference type="SUPFAM" id="SSF46689">
    <property type="entry name" value="Homeodomain-like"/>
    <property type="match status" value="2"/>
</dbReference>
<dbReference type="SUPFAM" id="SSF51215">
    <property type="entry name" value="Regulatory protein AraC"/>
    <property type="match status" value="1"/>
</dbReference>
<dbReference type="InterPro" id="IPR020449">
    <property type="entry name" value="Tscrpt_reg_AraC-type_HTH"/>
</dbReference>
<dbReference type="Gene3D" id="1.10.10.60">
    <property type="entry name" value="Homeodomain-like"/>
    <property type="match status" value="2"/>
</dbReference>
<accession>A0ABT9W361</accession>